<sequence length="143" mass="16214">MPKPSTSLHKHKSWSPDIIRDEEWVKRKNKQLYNNRIRRDGNNMKSVTDDDIDELKACIELGFGFDDEVNDHLSDTLPALPFYYAVNKRFQDSSSLTGSPVHPLLDAGDDPEMMKTRLRQWAQVVACSLRQSSSSSSLSSQGS</sequence>
<evidence type="ECO:0000313" key="2">
    <source>
        <dbReference type="Proteomes" id="UP000245207"/>
    </source>
</evidence>
<accession>A0A2U1LIN2</accession>
<evidence type="ECO:0000313" key="1">
    <source>
        <dbReference type="EMBL" id="PWA48863.1"/>
    </source>
</evidence>
<dbReference type="OrthoDB" id="641808at2759"/>
<dbReference type="AlphaFoldDB" id="A0A2U1LIN2"/>
<protein>
    <submittedName>
        <fullName evidence="1">Uncharacterized protein</fullName>
    </submittedName>
</protein>
<dbReference type="Proteomes" id="UP000245207">
    <property type="component" value="Unassembled WGS sequence"/>
</dbReference>
<dbReference type="EMBL" id="PKPP01009183">
    <property type="protein sequence ID" value="PWA48863.1"/>
    <property type="molecule type" value="Genomic_DNA"/>
</dbReference>
<dbReference type="Pfam" id="PF07939">
    <property type="entry name" value="DUF1685"/>
    <property type="match status" value="1"/>
</dbReference>
<dbReference type="InterPro" id="IPR012881">
    <property type="entry name" value="DUF1685"/>
</dbReference>
<dbReference type="PANTHER" id="PTHR31865:SF50">
    <property type="match status" value="1"/>
</dbReference>
<dbReference type="STRING" id="35608.A0A2U1LIN2"/>
<proteinExistence type="predicted"/>
<keyword evidence="2" id="KW-1185">Reference proteome</keyword>
<name>A0A2U1LIN2_ARTAN</name>
<comment type="caution">
    <text evidence="1">The sequence shown here is derived from an EMBL/GenBank/DDBJ whole genome shotgun (WGS) entry which is preliminary data.</text>
</comment>
<organism evidence="1 2">
    <name type="scientific">Artemisia annua</name>
    <name type="common">Sweet wormwood</name>
    <dbReference type="NCBI Taxonomy" id="35608"/>
    <lineage>
        <taxon>Eukaryota</taxon>
        <taxon>Viridiplantae</taxon>
        <taxon>Streptophyta</taxon>
        <taxon>Embryophyta</taxon>
        <taxon>Tracheophyta</taxon>
        <taxon>Spermatophyta</taxon>
        <taxon>Magnoliopsida</taxon>
        <taxon>eudicotyledons</taxon>
        <taxon>Gunneridae</taxon>
        <taxon>Pentapetalae</taxon>
        <taxon>asterids</taxon>
        <taxon>campanulids</taxon>
        <taxon>Asterales</taxon>
        <taxon>Asteraceae</taxon>
        <taxon>Asteroideae</taxon>
        <taxon>Anthemideae</taxon>
        <taxon>Artemisiinae</taxon>
        <taxon>Artemisia</taxon>
    </lineage>
</organism>
<gene>
    <name evidence="1" type="ORF">CTI12_AA486830</name>
</gene>
<dbReference type="PANTHER" id="PTHR31865">
    <property type="entry name" value="OSJNBA0071G03.3 PROTEIN"/>
    <property type="match status" value="1"/>
</dbReference>
<reference evidence="1 2" key="1">
    <citation type="journal article" date="2018" name="Mol. Plant">
        <title>The genome of Artemisia annua provides insight into the evolution of Asteraceae family and artemisinin biosynthesis.</title>
        <authorList>
            <person name="Shen Q."/>
            <person name="Zhang L."/>
            <person name="Liao Z."/>
            <person name="Wang S."/>
            <person name="Yan T."/>
            <person name="Shi P."/>
            <person name="Liu M."/>
            <person name="Fu X."/>
            <person name="Pan Q."/>
            <person name="Wang Y."/>
            <person name="Lv Z."/>
            <person name="Lu X."/>
            <person name="Zhang F."/>
            <person name="Jiang W."/>
            <person name="Ma Y."/>
            <person name="Chen M."/>
            <person name="Hao X."/>
            <person name="Li L."/>
            <person name="Tang Y."/>
            <person name="Lv G."/>
            <person name="Zhou Y."/>
            <person name="Sun X."/>
            <person name="Brodelius P.E."/>
            <person name="Rose J.K.C."/>
            <person name="Tang K."/>
        </authorList>
    </citation>
    <scope>NUCLEOTIDE SEQUENCE [LARGE SCALE GENOMIC DNA]</scope>
    <source>
        <strain evidence="2">cv. Huhao1</strain>
        <tissue evidence="1">Leaf</tissue>
    </source>
</reference>